<keyword evidence="3" id="KW-1185">Reference proteome</keyword>
<dbReference type="InterPro" id="IPR024559">
    <property type="entry name" value="DUF3846"/>
</dbReference>
<dbReference type="KEGG" id="sgbi:P3F81_11335"/>
<dbReference type="RefSeq" id="WP_147669666.1">
    <property type="nucleotide sequence ID" value="NZ_CP120678.1"/>
</dbReference>
<evidence type="ECO:0000313" key="2">
    <source>
        <dbReference type="EMBL" id="WIW70464.1"/>
    </source>
</evidence>
<accession>A0A9Y2AGN4</accession>
<protein>
    <recommendedName>
        <fullName evidence="1">DUF3846 domain-containing protein</fullName>
    </recommendedName>
</protein>
<feature type="domain" description="DUF3846" evidence="1">
    <location>
        <begin position="14"/>
        <end position="123"/>
    </location>
</feature>
<dbReference type="AlphaFoldDB" id="A0A9Y2AGN4"/>
<gene>
    <name evidence="2" type="ORF">P3F81_11335</name>
</gene>
<reference evidence="2" key="1">
    <citation type="submission" date="2023-03" db="EMBL/GenBank/DDBJ databases">
        <title>Selenobaculum gbiensis gen. nov. sp. nov., a new bacterium isolated from the gut microbiota of IBD patient.</title>
        <authorList>
            <person name="Yeo S."/>
            <person name="Park H."/>
            <person name="Huh C.S."/>
        </authorList>
    </citation>
    <scope>NUCLEOTIDE SEQUENCE</scope>
    <source>
        <strain evidence="2">ICN-92133</strain>
    </source>
</reference>
<evidence type="ECO:0000313" key="3">
    <source>
        <dbReference type="Proteomes" id="UP001243623"/>
    </source>
</evidence>
<sequence>MTTEEKNPEVKTTMNCILIKPGQDPEICVLPNNPLEQVQAIGDILGGNFASARLFDLGDNKSLHILVNDFAVPLGLMANRRFPGADNEEIIFGNAIFVAMDDEHSDQGPMDITEEVCNYFIEQLKINLLPCKGDEKPDPKHEIFIENYGTPEQRSFKWVEIEKPEKVDEFIAAGRAKLIKHPEYEVIEINGRYFKQVTVSTTQGPVQ</sequence>
<organism evidence="2 3">
    <name type="scientific">Selenobaculum gibii</name>
    <dbReference type="NCBI Taxonomy" id="3054208"/>
    <lineage>
        <taxon>Bacteria</taxon>
        <taxon>Bacillati</taxon>
        <taxon>Bacillota</taxon>
        <taxon>Negativicutes</taxon>
        <taxon>Selenomonadales</taxon>
        <taxon>Selenomonadaceae</taxon>
        <taxon>Selenobaculum</taxon>
    </lineage>
</organism>
<dbReference type="Pfam" id="PF12957">
    <property type="entry name" value="DUF3846"/>
    <property type="match status" value="1"/>
</dbReference>
<evidence type="ECO:0000259" key="1">
    <source>
        <dbReference type="Pfam" id="PF12957"/>
    </source>
</evidence>
<proteinExistence type="predicted"/>
<dbReference type="EMBL" id="CP120678">
    <property type="protein sequence ID" value="WIW70464.1"/>
    <property type="molecule type" value="Genomic_DNA"/>
</dbReference>
<dbReference type="Proteomes" id="UP001243623">
    <property type="component" value="Chromosome"/>
</dbReference>
<name>A0A9Y2AGN4_9FIRM</name>